<protein>
    <submittedName>
        <fullName evidence="1">Uncharacterized protein</fullName>
    </submittedName>
</protein>
<comment type="caution">
    <text evidence="1">The sequence shown here is derived from an EMBL/GenBank/DDBJ whole genome shotgun (WGS) entry which is preliminary data.</text>
</comment>
<proteinExistence type="predicted"/>
<reference evidence="1" key="1">
    <citation type="submission" date="2020-05" db="EMBL/GenBank/DDBJ databases">
        <title>Large-scale comparative analyses of tick genomes elucidate their genetic diversity and vector capacities.</title>
        <authorList>
            <person name="Jia N."/>
            <person name="Wang J."/>
            <person name="Shi W."/>
            <person name="Du L."/>
            <person name="Sun Y."/>
            <person name="Zhan W."/>
            <person name="Jiang J."/>
            <person name="Wang Q."/>
            <person name="Zhang B."/>
            <person name="Ji P."/>
            <person name="Sakyi L.B."/>
            <person name="Cui X."/>
            <person name="Yuan T."/>
            <person name="Jiang B."/>
            <person name="Yang W."/>
            <person name="Lam T.T.-Y."/>
            <person name="Chang Q."/>
            <person name="Ding S."/>
            <person name="Wang X."/>
            <person name="Zhu J."/>
            <person name="Ruan X."/>
            <person name="Zhao L."/>
            <person name="Wei J."/>
            <person name="Que T."/>
            <person name="Du C."/>
            <person name="Cheng J."/>
            <person name="Dai P."/>
            <person name="Han X."/>
            <person name="Huang E."/>
            <person name="Gao Y."/>
            <person name="Liu J."/>
            <person name="Shao H."/>
            <person name="Ye R."/>
            <person name="Li L."/>
            <person name="Wei W."/>
            <person name="Wang X."/>
            <person name="Wang C."/>
            <person name="Yang T."/>
            <person name="Huo Q."/>
            <person name="Li W."/>
            <person name="Guo W."/>
            <person name="Chen H."/>
            <person name="Zhou L."/>
            <person name="Ni X."/>
            <person name="Tian J."/>
            <person name="Zhou Y."/>
            <person name="Sheng Y."/>
            <person name="Liu T."/>
            <person name="Pan Y."/>
            <person name="Xia L."/>
            <person name="Li J."/>
            <person name="Zhao F."/>
            <person name="Cao W."/>
        </authorList>
    </citation>
    <scope>NUCLEOTIDE SEQUENCE</scope>
    <source>
        <strain evidence="1">Hyas-2018</strain>
    </source>
</reference>
<sequence>MDDYPSPTRGGGHRDVATHHLGMMSSTRRAAFAIPAFFWHPHLPLCWGGSGHLAISLGRCFSRAAEIHSTARVGSSS</sequence>
<evidence type="ECO:0000313" key="2">
    <source>
        <dbReference type="Proteomes" id="UP000821845"/>
    </source>
</evidence>
<keyword evidence="2" id="KW-1185">Reference proteome</keyword>
<dbReference type="Proteomes" id="UP000821845">
    <property type="component" value="Chromosome 6"/>
</dbReference>
<name>A0ACB7S2I0_HYAAI</name>
<evidence type="ECO:0000313" key="1">
    <source>
        <dbReference type="EMBL" id="KAH6928271.1"/>
    </source>
</evidence>
<gene>
    <name evidence="1" type="ORF">HPB50_013799</name>
</gene>
<dbReference type="EMBL" id="CM023486">
    <property type="protein sequence ID" value="KAH6928271.1"/>
    <property type="molecule type" value="Genomic_DNA"/>
</dbReference>
<organism evidence="1 2">
    <name type="scientific">Hyalomma asiaticum</name>
    <name type="common">Tick</name>
    <dbReference type="NCBI Taxonomy" id="266040"/>
    <lineage>
        <taxon>Eukaryota</taxon>
        <taxon>Metazoa</taxon>
        <taxon>Ecdysozoa</taxon>
        <taxon>Arthropoda</taxon>
        <taxon>Chelicerata</taxon>
        <taxon>Arachnida</taxon>
        <taxon>Acari</taxon>
        <taxon>Parasitiformes</taxon>
        <taxon>Ixodida</taxon>
        <taxon>Ixodoidea</taxon>
        <taxon>Ixodidae</taxon>
        <taxon>Hyalomminae</taxon>
        <taxon>Hyalomma</taxon>
    </lineage>
</organism>
<accession>A0ACB7S2I0</accession>